<dbReference type="PROSITE" id="PS50928">
    <property type="entry name" value="ABC_TM1"/>
    <property type="match status" value="1"/>
</dbReference>
<dbReference type="Pfam" id="PF00528">
    <property type="entry name" value="BPD_transp_1"/>
    <property type="match status" value="1"/>
</dbReference>
<feature type="transmembrane region" description="Helical" evidence="6">
    <location>
        <begin position="39"/>
        <end position="57"/>
    </location>
</feature>
<sequence>MSTNSAAGVVAVPKPAEREQRLTDAEAASELRGNSPRGLIWQLAGIIAVLGILLFWLSTADLSQTELTTLDPATLWVYTLEHLRLTALSAVIVLLIALPLGVLLTRRPLRFLTGPVLAVVNIGQAAPAIGLVVLLAFWLGFGFRTAVVSLVLYALLPVLRNTMLGLDNVDSRLVEAGRGMGMSAARVLFRVELPLAVPLMLAGIRTALVLLVGTGALATFINGGGLGVLITTGVNLNLPRVLISGAVMVALLALMVDWIGRVVEYVARPKGL</sequence>
<name>A0A975XLM8_9MICC</name>
<feature type="transmembrane region" description="Helical" evidence="6">
    <location>
        <begin position="146"/>
        <end position="166"/>
    </location>
</feature>
<keyword evidence="9" id="KW-1185">Reference proteome</keyword>
<comment type="similarity">
    <text evidence="6">Belongs to the binding-protein-dependent transport system permease family.</text>
</comment>
<reference evidence="8" key="1">
    <citation type="submission" date="2021-06" db="EMBL/GenBank/DDBJ databases">
        <title>Novel species in genus Arthrobacter.</title>
        <authorList>
            <person name="Zhang G."/>
        </authorList>
    </citation>
    <scope>NUCLEOTIDE SEQUENCE</scope>
    <source>
        <strain evidence="8">Zg-ZUI122</strain>
    </source>
</reference>
<organism evidence="8 9">
    <name type="scientific">Arthrobacter sunyaminii</name>
    <dbReference type="NCBI Taxonomy" id="2816859"/>
    <lineage>
        <taxon>Bacteria</taxon>
        <taxon>Bacillati</taxon>
        <taxon>Actinomycetota</taxon>
        <taxon>Actinomycetes</taxon>
        <taxon>Micrococcales</taxon>
        <taxon>Micrococcaceae</taxon>
        <taxon>Arthrobacter</taxon>
    </lineage>
</organism>
<dbReference type="Gene3D" id="1.10.3720.10">
    <property type="entry name" value="MetI-like"/>
    <property type="match status" value="1"/>
</dbReference>
<protein>
    <submittedName>
        <fullName evidence="8">ABC transporter permease</fullName>
    </submittedName>
</protein>
<dbReference type="AlphaFoldDB" id="A0A975XLM8"/>
<dbReference type="SUPFAM" id="SSF161098">
    <property type="entry name" value="MetI-like"/>
    <property type="match status" value="1"/>
</dbReference>
<keyword evidence="5 6" id="KW-0472">Membrane</keyword>
<dbReference type="PANTHER" id="PTHR30177:SF4">
    <property type="entry name" value="OSMOPROTECTANT IMPORT PERMEASE PROTEIN OSMW"/>
    <property type="match status" value="1"/>
</dbReference>
<evidence type="ECO:0000256" key="6">
    <source>
        <dbReference type="RuleBase" id="RU363032"/>
    </source>
</evidence>
<evidence type="ECO:0000259" key="7">
    <source>
        <dbReference type="PROSITE" id="PS50928"/>
    </source>
</evidence>
<dbReference type="InterPro" id="IPR000515">
    <property type="entry name" value="MetI-like"/>
</dbReference>
<dbReference type="GO" id="GO:0055085">
    <property type="term" value="P:transmembrane transport"/>
    <property type="evidence" value="ECO:0007669"/>
    <property type="project" value="InterPro"/>
</dbReference>
<proteinExistence type="inferred from homology"/>
<dbReference type="GO" id="GO:0005886">
    <property type="term" value="C:plasma membrane"/>
    <property type="evidence" value="ECO:0007669"/>
    <property type="project" value="UniProtKB-SubCell"/>
</dbReference>
<feature type="transmembrane region" description="Helical" evidence="6">
    <location>
        <begin position="85"/>
        <end position="104"/>
    </location>
</feature>
<dbReference type="RefSeq" id="WP_104055105.1">
    <property type="nucleotide sequence ID" value="NZ_CP076456.1"/>
</dbReference>
<feature type="transmembrane region" description="Helical" evidence="6">
    <location>
        <begin position="210"/>
        <end position="229"/>
    </location>
</feature>
<comment type="subcellular location">
    <subcellularLocation>
        <location evidence="6">Cell membrane</location>
        <topology evidence="6">Multi-pass membrane protein</topology>
    </subcellularLocation>
    <subcellularLocation>
        <location evidence="1">Membrane</location>
        <topology evidence="1">Multi-pass membrane protein</topology>
    </subcellularLocation>
</comment>
<dbReference type="GO" id="GO:0031460">
    <property type="term" value="P:glycine betaine transport"/>
    <property type="evidence" value="ECO:0007669"/>
    <property type="project" value="TreeGrafter"/>
</dbReference>
<feature type="transmembrane region" description="Helical" evidence="6">
    <location>
        <begin position="116"/>
        <end position="140"/>
    </location>
</feature>
<accession>A0A975XLM8</accession>
<feature type="transmembrane region" description="Helical" evidence="6">
    <location>
        <begin position="241"/>
        <end position="260"/>
    </location>
</feature>
<keyword evidence="4 6" id="KW-1133">Transmembrane helix</keyword>
<dbReference type="Proteomes" id="UP000680588">
    <property type="component" value="Chromosome"/>
</dbReference>
<evidence type="ECO:0000256" key="1">
    <source>
        <dbReference type="ARBA" id="ARBA00004141"/>
    </source>
</evidence>
<evidence type="ECO:0000256" key="3">
    <source>
        <dbReference type="ARBA" id="ARBA00022692"/>
    </source>
</evidence>
<evidence type="ECO:0000256" key="4">
    <source>
        <dbReference type="ARBA" id="ARBA00022989"/>
    </source>
</evidence>
<dbReference type="PANTHER" id="PTHR30177">
    <property type="entry name" value="GLYCINE BETAINE/L-PROLINE TRANSPORT SYSTEM PERMEASE PROTEIN PROW"/>
    <property type="match status" value="1"/>
</dbReference>
<evidence type="ECO:0000256" key="5">
    <source>
        <dbReference type="ARBA" id="ARBA00023136"/>
    </source>
</evidence>
<evidence type="ECO:0000313" key="9">
    <source>
        <dbReference type="Proteomes" id="UP000680588"/>
    </source>
</evidence>
<dbReference type="InterPro" id="IPR035906">
    <property type="entry name" value="MetI-like_sf"/>
</dbReference>
<gene>
    <name evidence="8" type="ORF">KG104_04330</name>
</gene>
<keyword evidence="3 6" id="KW-0812">Transmembrane</keyword>
<evidence type="ECO:0000313" key="8">
    <source>
        <dbReference type="EMBL" id="QWQ37028.1"/>
    </source>
</evidence>
<dbReference type="KEGG" id="asun:KG104_04330"/>
<dbReference type="InterPro" id="IPR051204">
    <property type="entry name" value="ABC_transp_perm/SBD"/>
</dbReference>
<dbReference type="EMBL" id="CP076456">
    <property type="protein sequence ID" value="QWQ37028.1"/>
    <property type="molecule type" value="Genomic_DNA"/>
</dbReference>
<dbReference type="FunFam" id="1.10.3720.10:FF:000001">
    <property type="entry name" value="Glycine betaine ABC transporter, permease"/>
    <property type="match status" value="1"/>
</dbReference>
<feature type="domain" description="ABC transmembrane type-1" evidence="7">
    <location>
        <begin position="79"/>
        <end position="260"/>
    </location>
</feature>
<keyword evidence="2 6" id="KW-0813">Transport</keyword>
<evidence type="ECO:0000256" key="2">
    <source>
        <dbReference type="ARBA" id="ARBA00022448"/>
    </source>
</evidence>
<dbReference type="CDD" id="cd06261">
    <property type="entry name" value="TM_PBP2"/>
    <property type="match status" value="1"/>
</dbReference>